<dbReference type="AlphaFoldDB" id="A0A0F9IR80"/>
<organism evidence="2">
    <name type="scientific">marine sediment metagenome</name>
    <dbReference type="NCBI Taxonomy" id="412755"/>
    <lineage>
        <taxon>unclassified sequences</taxon>
        <taxon>metagenomes</taxon>
        <taxon>ecological metagenomes</taxon>
    </lineage>
</organism>
<dbReference type="EMBL" id="LAZR01020226">
    <property type="protein sequence ID" value="KKL89657.1"/>
    <property type="molecule type" value="Genomic_DNA"/>
</dbReference>
<feature type="transmembrane region" description="Helical" evidence="1">
    <location>
        <begin position="50"/>
        <end position="70"/>
    </location>
</feature>
<proteinExistence type="predicted"/>
<dbReference type="Gene3D" id="1.20.120.1630">
    <property type="match status" value="1"/>
</dbReference>
<accession>A0A0F9IR80</accession>
<sequence length="109" mass="12614">MNNQDETKSKENFPLLGVGPKIFITLCPFLVVFVILNSIFHVFFQIPINYYWMVILGSILIIFGIFIFIYSERIIKPAYDASELITIKVYAYVRHPMYMSWGLGTLPGI</sequence>
<reference evidence="2" key="1">
    <citation type="journal article" date="2015" name="Nature">
        <title>Complex archaea that bridge the gap between prokaryotes and eukaryotes.</title>
        <authorList>
            <person name="Spang A."/>
            <person name="Saw J.H."/>
            <person name="Jorgensen S.L."/>
            <person name="Zaremba-Niedzwiedzka K."/>
            <person name="Martijn J."/>
            <person name="Lind A.E."/>
            <person name="van Eijk R."/>
            <person name="Schleper C."/>
            <person name="Guy L."/>
            <person name="Ettema T.J."/>
        </authorList>
    </citation>
    <scope>NUCLEOTIDE SEQUENCE</scope>
</reference>
<gene>
    <name evidence="2" type="ORF">LCGC14_1912520</name>
</gene>
<name>A0A0F9IR80_9ZZZZ</name>
<keyword evidence="1" id="KW-1133">Transmembrane helix</keyword>
<feature type="non-terminal residue" evidence="2">
    <location>
        <position position="109"/>
    </location>
</feature>
<evidence type="ECO:0008006" key="3">
    <source>
        <dbReference type="Google" id="ProtNLM"/>
    </source>
</evidence>
<keyword evidence="1" id="KW-0812">Transmembrane</keyword>
<evidence type="ECO:0000256" key="1">
    <source>
        <dbReference type="SAM" id="Phobius"/>
    </source>
</evidence>
<protein>
    <recommendedName>
        <fullName evidence="3">NnrU domain-containing protein</fullName>
    </recommendedName>
</protein>
<evidence type="ECO:0000313" key="2">
    <source>
        <dbReference type="EMBL" id="KKL89657.1"/>
    </source>
</evidence>
<keyword evidence="1" id="KW-0472">Membrane</keyword>
<comment type="caution">
    <text evidence="2">The sequence shown here is derived from an EMBL/GenBank/DDBJ whole genome shotgun (WGS) entry which is preliminary data.</text>
</comment>
<feature type="transmembrane region" description="Helical" evidence="1">
    <location>
        <begin position="21"/>
        <end position="44"/>
    </location>
</feature>